<dbReference type="EMBL" id="JALBUF010000001">
    <property type="protein sequence ID" value="MCI0182543.1"/>
    <property type="molecule type" value="Genomic_DNA"/>
</dbReference>
<accession>A0A9X2AB48</accession>
<dbReference type="RefSeq" id="WP_241712128.1">
    <property type="nucleotide sequence ID" value="NZ_JALBUF010000001.1"/>
</dbReference>
<sequence length="325" mass="34597">MLLSVSVFILIALFALVSGFNDGGSIIASFLVSGVLPARLIVPLLIISVGLGPLVFGTAVSHTIAVEIVDFHRMGLQLLCTALFASLLTLLITWRLKIPTSTTIALVGGAVGSALAHYGISSIHWIGVVKVFTGFIGSVFVGFIVAYLLTKVLWILFSRMSMTWMRRLRYGQYVTAFFQGLAYGANDQEKAIGLMAVAIALVFHTTGYHVSFIAILFPLIFWSIGLVVGGSRIARTLGEGVVKLGPINALSAQTAVALSVSAASVFGLVVSTTQTTNGSLFGMGTARNPYAVNWATSIKIVKIWALTLPLALIVGWLSTDLLLFM</sequence>
<proteinExistence type="predicted"/>
<dbReference type="Proteomes" id="UP001139263">
    <property type="component" value="Unassembled WGS sequence"/>
</dbReference>
<reference evidence="7" key="1">
    <citation type="submission" date="2022-03" db="EMBL/GenBank/DDBJ databases">
        <title>Draft Genome Sequence of Firmicute Strain S0AB, a Heterotrophic Iron/Sulfur-Oxidizing Extreme Acidophile.</title>
        <authorList>
            <person name="Vergara E."/>
            <person name="Pakostova E."/>
            <person name="Johnson D.B."/>
            <person name="Holmes D.S."/>
        </authorList>
    </citation>
    <scope>NUCLEOTIDE SEQUENCE</scope>
    <source>
        <strain evidence="7">S0AB</strain>
    </source>
</reference>
<keyword evidence="3 6" id="KW-0812">Transmembrane</keyword>
<organism evidence="7 8">
    <name type="scientific">Sulfoacidibacillus ferrooxidans</name>
    <dbReference type="NCBI Taxonomy" id="2005001"/>
    <lineage>
        <taxon>Bacteria</taxon>
        <taxon>Bacillati</taxon>
        <taxon>Bacillota</taxon>
        <taxon>Bacilli</taxon>
        <taxon>Bacillales</taxon>
        <taxon>Alicyclobacillaceae</taxon>
        <taxon>Sulfoacidibacillus</taxon>
    </lineage>
</organism>
<dbReference type="InterPro" id="IPR001204">
    <property type="entry name" value="Phos_transporter"/>
</dbReference>
<comment type="subcellular location">
    <subcellularLocation>
        <location evidence="1">Membrane</location>
        <topology evidence="1">Multi-pass membrane protein</topology>
    </subcellularLocation>
</comment>
<keyword evidence="4 6" id="KW-1133">Transmembrane helix</keyword>
<dbReference type="Pfam" id="PF01384">
    <property type="entry name" value="PHO4"/>
    <property type="match status" value="1"/>
</dbReference>
<evidence type="ECO:0000256" key="4">
    <source>
        <dbReference type="ARBA" id="ARBA00022989"/>
    </source>
</evidence>
<gene>
    <name evidence="7" type="ORF">MM817_00803</name>
</gene>
<feature type="transmembrane region" description="Helical" evidence="6">
    <location>
        <begin position="102"/>
        <end position="120"/>
    </location>
</feature>
<evidence type="ECO:0000313" key="8">
    <source>
        <dbReference type="Proteomes" id="UP001139263"/>
    </source>
</evidence>
<dbReference type="GO" id="GO:0035435">
    <property type="term" value="P:phosphate ion transmembrane transport"/>
    <property type="evidence" value="ECO:0007669"/>
    <property type="project" value="TreeGrafter"/>
</dbReference>
<dbReference type="GO" id="GO:0016020">
    <property type="term" value="C:membrane"/>
    <property type="evidence" value="ECO:0007669"/>
    <property type="project" value="UniProtKB-SubCell"/>
</dbReference>
<evidence type="ECO:0000256" key="1">
    <source>
        <dbReference type="ARBA" id="ARBA00004141"/>
    </source>
</evidence>
<evidence type="ECO:0000256" key="2">
    <source>
        <dbReference type="ARBA" id="ARBA00022448"/>
    </source>
</evidence>
<dbReference type="AlphaFoldDB" id="A0A9X2AB48"/>
<feature type="transmembrane region" description="Helical" evidence="6">
    <location>
        <begin position="249"/>
        <end position="270"/>
    </location>
</feature>
<evidence type="ECO:0000313" key="7">
    <source>
        <dbReference type="EMBL" id="MCI0182543.1"/>
    </source>
</evidence>
<feature type="transmembrane region" description="Helical" evidence="6">
    <location>
        <begin position="78"/>
        <end position="96"/>
    </location>
</feature>
<protein>
    <recommendedName>
        <fullName evidence="9">Inorganic phosphate transporter</fullName>
    </recommendedName>
</protein>
<dbReference type="PANTHER" id="PTHR11101:SF80">
    <property type="entry name" value="PHOSPHATE TRANSPORTER"/>
    <property type="match status" value="1"/>
</dbReference>
<evidence type="ECO:0000256" key="3">
    <source>
        <dbReference type="ARBA" id="ARBA00022692"/>
    </source>
</evidence>
<comment type="caution">
    <text evidence="7">The sequence shown here is derived from an EMBL/GenBank/DDBJ whole genome shotgun (WGS) entry which is preliminary data.</text>
</comment>
<feature type="transmembrane region" description="Helical" evidence="6">
    <location>
        <begin position="208"/>
        <end position="228"/>
    </location>
</feature>
<feature type="transmembrane region" description="Helical" evidence="6">
    <location>
        <begin position="303"/>
        <end position="324"/>
    </location>
</feature>
<feature type="transmembrane region" description="Helical" evidence="6">
    <location>
        <begin position="132"/>
        <end position="157"/>
    </location>
</feature>
<feature type="transmembrane region" description="Helical" evidence="6">
    <location>
        <begin position="43"/>
        <end position="66"/>
    </location>
</feature>
<dbReference type="PANTHER" id="PTHR11101">
    <property type="entry name" value="PHOSPHATE TRANSPORTER"/>
    <property type="match status" value="1"/>
</dbReference>
<evidence type="ECO:0000256" key="5">
    <source>
        <dbReference type="ARBA" id="ARBA00023136"/>
    </source>
</evidence>
<keyword evidence="5 6" id="KW-0472">Membrane</keyword>
<evidence type="ECO:0000256" key="6">
    <source>
        <dbReference type="SAM" id="Phobius"/>
    </source>
</evidence>
<keyword evidence="8" id="KW-1185">Reference proteome</keyword>
<evidence type="ECO:0008006" key="9">
    <source>
        <dbReference type="Google" id="ProtNLM"/>
    </source>
</evidence>
<name>A0A9X2AB48_9BACL</name>
<keyword evidence="2" id="KW-0813">Transport</keyword>
<dbReference type="GO" id="GO:0005315">
    <property type="term" value="F:phosphate transmembrane transporter activity"/>
    <property type="evidence" value="ECO:0007669"/>
    <property type="project" value="InterPro"/>
</dbReference>